<evidence type="ECO:0000313" key="3">
    <source>
        <dbReference type="Proteomes" id="UP000188541"/>
    </source>
</evidence>
<protein>
    <submittedName>
        <fullName evidence="2">Uncharacterized protein</fullName>
    </submittedName>
</protein>
<keyword evidence="1" id="KW-0812">Transmembrane</keyword>
<feature type="transmembrane region" description="Helical" evidence="1">
    <location>
        <begin position="41"/>
        <end position="58"/>
    </location>
</feature>
<keyword evidence="3" id="KW-1185">Reference proteome</keyword>
<dbReference type="RefSeq" id="WP_077550440.1">
    <property type="nucleotide sequence ID" value="NZ_MLHO01000015.1"/>
</dbReference>
<evidence type="ECO:0000256" key="1">
    <source>
        <dbReference type="SAM" id="Phobius"/>
    </source>
</evidence>
<evidence type="ECO:0000313" key="2">
    <source>
        <dbReference type="EMBL" id="OOF58273.1"/>
    </source>
</evidence>
<dbReference type="AlphaFoldDB" id="A0A1V3JNY8"/>
<sequence>MKFDVIYKFLLVWGLALSLLLVALSGLAMWPGLPLANALDLHLGFAGVAVAGLLLHFYSRKKKWVKINTQFVDLVTKNREPSYCNLDRLIMTFEHFSPAQIAEQLNLSLPALLQAFSQANINITDSHRTLRENFPLNDEKIFAAITIALKVRFKPNLS</sequence>
<reference evidence="2 3" key="1">
    <citation type="submission" date="2016-10" db="EMBL/GenBank/DDBJ databases">
        <title>Rodentibacter gen. nov. and new species.</title>
        <authorList>
            <person name="Christensen H."/>
        </authorList>
    </citation>
    <scope>NUCLEOTIDE SEQUENCE [LARGE SCALE GENOMIC DNA]</scope>
    <source>
        <strain evidence="2 3">1996246016</strain>
    </source>
</reference>
<dbReference type="EMBL" id="MLHO01000015">
    <property type="protein sequence ID" value="OOF58273.1"/>
    <property type="molecule type" value="Genomic_DNA"/>
</dbReference>
<dbReference type="Proteomes" id="UP000188541">
    <property type="component" value="Unassembled WGS sequence"/>
</dbReference>
<keyword evidence="1" id="KW-0472">Membrane</keyword>
<keyword evidence="1" id="KW-1133">Transmembrane helix</keyword>
<comment type="caution">
    <text evidence="2">The sequence shown here is derived from an EMBL/GenBank/DDBJ whole genome shotgun (WGS) entry which is preliminary data.</text>
</comment>
<proteinExistence type="predicted"/>
<accession>A0A1V3JNY8</accession>
<organism evidence="2 3">
    <name type="scientific">Rodentibacter genomosp. 2</name>
    <dbReference type="NCBI Taxonomy" id="1908266"/>
    <lineage>
        <taxon>Bacteria</taxon>
        <taxon>Pseudomonadati</taxon>
        <taxon>Pseudomonadota</taxon>
        <taxon>Gammaproteobacteria</taxon>
        <taxon>Pasteurellales</taxon>
        <taxon>Pasteurellaceae</taxon>
        <taxon>Rodentibacter</taxon>
    </lineage>
</organism>
<name>A0A1V3JNY8_9PAST</name>
<gene>
    <name evidence="2" type="ORF">BKK55_02550</name>
</gene>